<dbReference type="Pfam" id="PF25052">
    <property type="entry name" value="AtDEF-like"/>
    <property type="match status" value="1"/>
</dbReference>
<name>A0A426XB71_ENSVE</name>
<keyword evidence="3" id="KW-0295">Fungicide</keyword>
<comment type="caution">
    <text evidence="6">The sequence shown here is derived from an EMBL/GenBank/DDBJ whole genome shotgun (WGS) entry which is preliminary data.</text>
</comment>
<evidence type="ECO:0000256" key="3">
    <source>
        <dbReference type="ARBA" id="ARBA00022577"/>
    </source>
</evidence>
<evidence type="ECO:0000256" key="4">
    <source>
        <dbReference type="ARBA" id="ARBA00022821"/>
    </source>
</evidence>
<keyword evidence="2" id="KW-0929">Antimicrobial</keyword>
<sequence length="68" mass="7198">MASKLSVLVVTLLVLSFVMLVTSIDNPIKESEASCVPNGVPCNSNDDCIGSCRLYGTCKPDGCCCIIR</sequence>
<feature type="signal peptide" evidence="5">
    <location>
        <begin position="1"/>
        <end position="23"/>
    </location>
</feature>
<dbReference type="InterPro" id="IPR010851">
    <property type="entry name" value="DEFL"/>
</dbReference>
<evidence type="ECO:0000313" key="6">
    <source>
        <dbReference type="EMBL" id="RRT36731.1"/>
    </source>
</evidence>
<evidence type="ECO:0000256" key="2">
    <source>
        <dbReference type="ARBA" id="ARBA00022529"/>
    </source>
</evidence>
<evidence type="ECO:0000256" key="5">
    <source>
        <dbReference type="SAM" id="SignalP"/>
    </source>
</evidence>
<evidence type="ECO:0000313" key="7">
    <source>
        <dbReference type="Proteomes" id="UP000287651"/>
    </source>
</evidence>
<keyword evidence="5" id="KW-0732">Signal</keyword>
<dbReference type="GO" id="GO:0050832">
    <property type="term" value="P:defense response to fungus"/>
    <property type="evidence" value="ECO:0007669"/>
    <property type="project" value="UniProtKB-KW"/>
</dbReference>
<feature type="chain" id="PRO_5019247899" description="Knottin scorpion toxin-like domain-containing protein" evidence="5">
    <location>
        <begin position="24"/>
        <end position="68"/>
    </location>
</feature>
<dbReference type="EMBL" id="AMZH03023197">
    <property type="protein sequence ID" value="RRT36731.1"/>
    <property type="molecule type" value="Genomic_DNA"/>
</dbReference>
<reference evidence="6 7" key="1">
    <citation type="journal article" date="2014" name="Agronomy (Basel)">
        <title>A Draft Genome Sequence for Ensete ventricosum, the Drought-Tolerant Tree Against Hunger.</title>
        <authorList>
            <person name="Harrison J."/>
            <person name="Moore K.A."/>
            <person name="Paszkiewicz K."/>
            <person name="Jones T."/>
            <person name="Grant M."/>
            <person name="Ambacheew D."/>
            <person name="Muzemil S."/>
            <person name="Studholme D.J."/>
        </authorList>
    </citation>
    <scope>NUCLEOTIDE SEQUENCE [LARGE SCALE GENOMIC DNA]</scope>
</reference>
<protein>
    <recommendedName>
        <fullName evidence="8">Knottin scorpion toxin-like domain-containing protein</fullName>
    </recommendedName>
</protein>
<evidence type="ECO:0008006" key="8">
    <source>
        <dbReference type="Google" id="ProtNLM"/>
    </source>
</evidence>
<gene>
    <name evidence="6" type="ORF">B296_00049969</name>
</gene>
<evidence type="ECO:0000256" key="1">
    <source>
        <dbReference type="ARBA" id="ARBA00006722"/>
    </source>
</evidence>
<organism evidence="6 7">
    <name type="scientific">Ensete ventricosum</name>
    <name type="common">Abyssinian banana</name>
    <name type="synonym">Musa ensete</name>
    <dbReference type="NCBI Taxonomy" id="4639"/>
    <lineage>
        <taxon>Eukaryota</taxon>
        <taxon>Viridiplantae</taxon>
        <taxon>Streptophyta</taxon>
        <taxon>Embryophyta</taxon>
        <taxon>Tracheophyta</taxon>
        <taxon>Spermatophyta</taxon>
        <taxon>Magnoliopsida</taxon>
        <taxon>Liliopsida</taxon>
        <taxon>Zingiberales</taxon>
        <taxon>Musaceae</taxon>
        <taxon>Ensete</taxon>
    </lineage>
</organism>
<dbReference type="AlphaFoldDB" id="A0A426XB71"/>
<proteinExistence type="inferred from homology"/>
<keyword evidence="4" id="KW-0611">Plant defense</keyword>
<dbReference type="Proteomes" id="UP000287651">
    <property type="component" value="Unassembled WGS sequence"/>
</dbReference>
<dbReference type="GO" id="GO:0031640">
    <property type="term" value="P:killing of cells of another organism"/>
    <property type="evidence" value="ECO:0007669"/>
    <property type="project" value="UniProtKB-KW"/>
</dbReference>
<accession>A0A426XB71</accession>
<comment type="similarity">
    <text evidence="1">Belongs to the DEFL family.</text>
</comment>